<evidence type="ECO:0000313" key="2">
    <source>
        <dbReference type="Proteomes" id="UP000785679"/>
    </source>
</evidence>
<keyword evidence="2" id="KW-1185">Reference proteome</keyword>
<accession>A0A8J8NQ96</accession>
<gene>
    <name evidence="1" type="ORF">FGO68_gene12933</name>
</gene>
<reference evidence="1" key="1">
    <citation type="submission" date="2019-06" db="EMBL/GenBank/DDBJ databases">
        <authorList>
            <person name="Zheng W."/>
        </authorList>
    </citation>
    <scope>NUCLEOTIDE SEQUENCE</scope>
    <source>
        <strain evidence="1">QDHG01</strain>
    </source>
</reference>
<dbReference type="Proteomes" id="UP000785679">
    <property type="component" value="Unassembled WGS sequence"/>
</dbReference>
<evidence type="ECO:0000313" key="1">
    <source>
        <dbReference type="EMBL" id="TNV79557.1"/>
    </source>
</evidence>
<sequence length="213" mass="24669">MMLKITQGEVIYDINYQNSSYQHPNFTRESKWEDFLEILEQISGIPQQDQLLLRSDNEYIGAGMTLQQLGVYEGMQFKLADRRKSSWKWCSTMSRLQCFLSENQLKCGTHRFLNIEWPQCWRETTRSFTIGRTLSSLLKEIAFVKSDSPSCITGMNYTSHLKSGTASHLKFLKILLNSLIAKCLVVTSSQKTQSDRYSSDKSRMEHMRSIVLP</sequence>
<dbReference type="EMBL" id="RRYP01008755">
    <property type="protein sequence ID" value="TNV79557.1"/>
    <property type="molecule type" value="Genomic_DNA"/>
</dbReference>
<dbReference type="AlphaFoldDB" id="A0A8J8NQ96"/>
<comment type="caution">
    <text evidence="1">The sequence shown here is derived from an EMBL/GenBank/DDBJ whole genome shotgun (WGS) entry which is preliminary data.</text>
</comment>
<name>A0A8J8NQ96_HALGN</name>
<proteinExistence type="predicted"/>
<protein>
    <submittedName>
        <fullName evidence="1">Uncharacterized protein</fullName>
    </submittedName>
</protein>
<organism evidence="1 2">
    <name type="scientific">Halteria grandinella</name>
    <dbReference type="NCBI Taxonomy" id="5974"/>
    <lineage>
        <taxon>Eukaryota</taxon>
        <taxon>Sar</taxon>
        <taxon>Alveolata</taxon>
        <taxon>Ciliophora</taxon>
        <taxon>Intramacronucleata</taxon>
        <taxon>Spirotrichea</taxon>
        <taxon>Stichotrichia</taxon>
        <taxon>Sporadotrichida</taxon>
        <taxon>Halteriidae</taxon>
        <taxon>Halteria</taxon>
    </lineage>
</organism>